<comment type="caution">
    <text evidence="2">The sequence shown here is derived from an EMBL/GenBank/DDBJ whole genome shotgun (WGS) entry which is preliminary data.</text>
</comment>
<feature type="transmembrane region" description="Helical" evidence="1">
    <location>
        <begin position="20"/>
        <end position="41"/>
    </location>
</feature>
<dbReference type="RefSeq" id="WP_007933631.1">
    <property type="nucleotide sequence ID" value="NZ_AKVJ01000022.1"/>
</dbReference>
<reference evidence="2 3" key="1">
    <citation type="journal article" date="2012" name="J. Bacteriol.">
        <title>Draft Genome Sequences for Two Metal-Reducing Pelosinus fermentans Strains Isolated from a Cr(VI)-Contaminated Site and for Type Strain R7.</title>
        <authorList>
            <person name="Brown S.D."/>
            <person name="Podar M."/>
            <person name="Klingeman D.M."/>
            <person name="Johnson C.M."/>
            <person name="Yang Z.K."/>
            <person name="Utturkar S.M."/>
            <person name="Land M.L."/>
            <person name="Mosher J.J."/>
            <person name="Hurt R.A.Jr."/>
            <person name="Phelps T.J."/>
            <person name="Palumbo A.V."/>
            <person name="Arkin A.P."/>
            <person name="Hazen T.C."/>
            <person name="Elias D.A."/>
        </authorList>
    </citation>
    <scope>NUCLEOTIDE SEQUENCE [LARGE SCALE GENOMIC DNA]</scope>
    <source>
        <strain evidence="2 3">B4</strain>
    </source>
</reference>
<evidence type="ECO:0000256" key="1">
    <source>
        <dbReference type="SAM" id="Phobius"/>
    </source>
</evidence>
<feature type="transmembrane region" description="Helical" evidence="1">
    <location>
        <begin position="333"/>
        <end position="355"/>
    </location>
</feature>
<keyword evidence="1" id="KW-1133">Transmembrane helix</keyword>
<feature type="transmembrane region" description="Helical" evidence="1">
    <location>
        <begin position="479"/>
        <end position="497"/>
    </location>
</feature>
<keyword evidence="3" id="KW-1185">Reference proteome</keyword>
<dbReference type="OrthoDB" id="9776609at2"/>
<dbReference type="Proteomes" id="UP000004324">
    <property type="component" value="Unassembled WGS sequence"/>
</dbReference>
<feature type="transmembrane region" description="Helical" evidence="1">
    <location>
        <begin position="139"/>
        <end position="161"/>
    </location>
</feature>
<evidence type="ECO:0008006" key="4">
    <source>
        <dbReference type="Google" id="ProtNLM"/>
    </source>
</evidence>
<dbReference type="PANTHER" id="PTHR34219">
    <property type="entry name" value="IRON-REGULATED INNER MEMBRANE PROTEIN-RELATED"/>
    <property type="match status" value="1"/>
</dbReference>
<dbReference type="AlphaFoldDB" id="I8RKS0"/>
<feature type="transmembrane region" description="Helical" evidence="1">
    <location>
        <begin position="442"/>
        <end position="467"/>
    </location>
</feature>
<sequence>MNQSKEKRSFTRGMSELHTWGGLVFGWLLFVIFFTGTLAVFEQELTHWMQPNVRISEVEPVQALASAEKKLRQLSPKADTWMIALPQQRHQDLEITWIKGKKAVEKHLNPQSGAIIKTPETEGGHFLAHFHFELHSGKVGLWLVTLASMVMLAALVSGIAIRRQVFKDFFRLRWRKNWLNVHTMTGVFTLPFVLLITYTGLTVTFLMLLPVVPQVLYGSSWKGPQSVAAKNFERPRANLPRELVPLTSLLPLAEAELGKGKISFIRVSNPGDQQAVVTFFRTIDDTVVAISNRAIFDGVTGELLGSQTTWSKYVHIYRSLVGLHIARFGGYPIAWLYFAAGLISCIMIAAGLIFFTIKRRSRYARNSQMAQWMYRAIEGLNITAIIGIIIACIAYLWANRLLPFDIKERADAEITAFFSVWLITLFHAFLRPPLRAWIEQLRIAAGLCIGLPALNALTTNVGLLPAIARNDWMTVSVDLTAASLGILLALTAWRVSLKERNNEKLLEQQSSLSSSSVNFPIERTPLQ</sequence>
<feature type="transmembrane region" description="Helical" evidence="1">
    <location>
        <begin position="376"/>
        <end position="398"/>
    </location>
</feature>
<keyword evidence="1" id="KW-0812">Transmembrane</keyword>
<accession>I8RKS0</accession>
<organism evidence="2 3">
    <name type="scientific">Pelosinus fermentans B4</name>
    <dbReference type="NCBI Taxonomy" id="1149862"/>
    <lineage>
        <taxon>Bacteria</taxon>
        <taxon>Bacillati</taxon>
        <taxon>Bacillota</taxon>
        <taxon>Negativicutes</taxon>
        <taxon>Selenomonadales</taxon>
        <taxon>Sporomusaceae</taxon>
        <taxon>Pelosinus</taxon>
    </lineage>
</organism>
<dbReference type="EMBL" id="AKVJ01000022">
    <property type="protein sequence ID" value="EIW19055.1"/>
    <property type="molecule type" value="Genomic_DNA"/>
</dbReference>
<feature type="transmembrane region" description="Helical" evidence="1">
    <location>
        <begin position="410"/>
        <end position="430"/>
    </location>
</feature>
<dbReference type="InterPro" id="IPR005625">
    <property type="entry name" value="PepSY-ass_TM"/>
</dbReference>
<gene>
    <name evidence="2" type="ORF">FB4_0580</name>
</gene>
<evidence type="ECO:0000313" key="3">
    <source>
        <dbReference type="Proteomes" id="UP000004324"/>
    </source>
</evidence>
<dbReference type="PANTHER" id="PTHR34219:SF4">
    <property type="entry name" value="PEPSY DOMAIN-CONTAINING PROTEIN"/>
    <property type="match status" value="1"/>
</dbReference>
<feature type="transmembrane region" description="Helical" evidence="1">
    <location>
        <begin position="181"/>
        <end position="209"/>
    </location>
</feature>
<dbReference type="Pfam" id="PF03929">
    <property type="entry name" value="PepSY_TM"/>
    <property type="match status" value="1"/>
</dbReference>
<keyword evidence="1" id="KW-0472">Membrane</keyword>
<evidence type="ECO:0000313" key="2">
    <source>
        <dbReference type="EMBL" id="EIW19055.1"/>
    </source>
</evidence>
<protein>
    <recommendedName>
        <fullName evidence="4">PepSY-associated TM helix domain protein</fullName>
    </recommendedName>
</protein>
<dbReference type="PATRIC" id="fig|1149862.3.peg.2011"/>
<name>I8RKS0_9FIRM</name>
<proteinExistence type="predicted"/>